<dbReference type="EMBL" id="JACCBF010000001">
    <property type="protein sequence ID" value="NYD30782.1"/>
    <property type="molecule type" value="Genomic_DNA"/>
</dbReference>
<dbReference type="GO" id="GO:0008610">
    <property type="term" value="P:lipid biosynthetic process"/>
    <property type="evidence" value="ECO:0007669"/>
    <property type="project" value="InterPro"/>
</dbReference>
<dbReference type="GO" id="GO:0016020">
    <property type="term" value="C:membrane"/>
    <property type="evidence" value="ECO:0007669"/>
    <property type="project" value="GOC"/>
</dbReference>
<feature type="domain" description="Fatty acid hydroxylase" evidence="9">
    <location>
        <begin position="92"/>
        <end position="225"/>
    </location>
</feature>
<comment type="subcellular location">
    <subcellularLocation>
        <location evidence="1">Endomembrane system</location>
        <topology evidence="1">Multi-pass membrane protein</topology>
    </subcellularLocation>
</comment>
<feature type="transmembrane region" description="Helical" evidence="8">
    <location>
        <begin position="89"/>
        <end position="105"/>
    </location>
</feature>
<accession>A0A852RW45</accession>
<evidence type="ECO:0000256" key="5">
    <source>
        <dbReference type="ARBA" id="ARBA00023098"/>
    </source>
</evidence>
<dbReference type="GO" id="GO:0006643">
    <property type="term" value="P:membrane lipid metabolic process"/>
    <property type="evidence" value="ECO:0007669"/>
    <property type="project" value="TreeGrafter"/>
</dbReference>
<evidence type="ECO:0000256" key="4">
    <source>
        <dbReference type="ARBA" id="ARBA00023002"/>
    </source>
</evidence>
<dbReference type="InterPro" id="IPR051689">
    <property type="entry name" value="Sterol_desaturase/TMEM195"/>
</dbReference>
<keyword evidence="6 8" id="KW-0472">Membrane</keyword>
<dbReference type="AlphaFoldDB" id="A0A852RW45"/>
<dbReference type="Pfam" id="PF04116">
    <property type="entry name" value="FA_hydroxylase"/>
    <property type="match status" value="1"/>
</dbReference>
<feature type="transmembrane region" description="Helical" evidence="8">
    <location>
        <begin position="145"/>
        <end position="165"/>
    </location>
</feature>
<name>A0A852RW45_9ACTN</name>
<proteinExistence type="predicted"/>
<evidence type="ECO:0000313" key="11">
    <source>
        <dbReference type="Proteomes" id="UP000582231"/>
    </source>
</evidence>
<evidence type="ECO:0000256" key="6">
    <source>
        <dbReference type="ARBA" id="ARBA00023136"/>
    </source>
</evidence>
<dbReference type="GO" id="GO:0050479">
    <property type="term" value="F:glyceryl-ether monooxygenase activity"/>
    <property type="evidence" value="ECO:0007669"/>
    <property type="project" value="TreeGrafter"/>
</dbReference>
<gene>
    <name evidence="10" type="ORF">BJ958_002328</name>
</gene>
<keyword evidence="2 8" id="KW-0812">Transmembrane</keyword>
<comment type="caution">
    <text evidence="10">The sequence shown here is derived from an EMBL/GenBank/DDBJ whole genome shotgun (WGS) entry which is preliminary data.</text>
</comment>
<feature type="transmembrane region" description="Helical" evidence="8">
    <location>
        <begin position="54"/>
        <end position="74"/>
    </location>
</feature>
<dbReference type="PANTHER" id="PTHR21624">
    <property type="entry name" value="STEROL DESATURASE-RELATED PROTEIN"/>
    <property type="match status" value="1"/>
</dbReference>
<keyword evidence="11" id="KW-1185">Reference proteome</keyword>
<evidence type="ECO:0000256" key="8">
    <source>
        <dbReference type="SAM" id="Phobius"/>
    </source>
</evidence>
<evidence type="ECO:0000256" key="7">
    <source>
        <dbReference type="SAM" id="MobiDB-lite"/>
    </source>
</evidence>
<organism evidence="10 11">
    <name type="scientific">Nocardioides kongjuensis</name>
    <dbReference type="NCBI Taxonomy" id="349522"/>
    <lineage>
        <taxon>Bacteria</taxon>
        <taxon>Bacillati</taxon>
        <taxon>Actinomycetota</taxon>
        <taxon>Actinomycetes</taxon>
        <taxon>Propionibacteriales</taxon>
        <taxon>Nocardioidaceae</taxon>
        <taxon>Nocardioides</taxon>
    </lineage>
</organism>
<evidence type="ECO:0000256" key="2">
    <source>
        <dbReference type="ARBA" id="ARBA00022692"/>
    </source>
</evidence>
<dbReference type="Proteomes" id="UP000582231">
    <property type="component" value="Unassembled WGS sequence"/>
</dbReference>
<evidence type="ECO:0000256" key="3">
    <source>
        <dbReference type="ARBA" id="ARBA00022989"/>
    </source>
</evidence>
<sequence length="308" mass="35649">MHDLLDPMRNPVTYAVPFFVLSVLVELAALRWLDHDDNVTGYSLKDARTSISMGIGSLFFLTVFKVGTFVVYSAVSTHLAPYHLPTDTWWYWVLLLVVLDLAYYCNHRFVHRVNIGWAAHQAHHSSEYMNFATALRQKWNPWFEFFFWLPLPFLGFAPWTLYVAFSINLVYQFFVHTETIDRLPRPIELVLNTPSHHRVHHGSDPEYLDKNYAGILIVWDRMFGTFQPERQRPTYGLTKPVDTYNLITLEYGDYAAIVRKVRAAKDWRERLGHLFGPPGWTPPSAPGLPSLSCADPHARRSEPSPQQS</sequence>
<reference evidence="10 11" key="1">
    <citation type="submission" date="2020-07" db="EMBL/GenBank/DDBJ databases">
        <title>Sequencing the genomes of 1000 actinobacteria strains.</title>
        <authorList>
            <person name="Klenk H.-P."/>
        </authorList>
    </citation>
    <scope>NUCLEOTIDE SEQUENCE [LARGE SCALE GENOMIC DNA]</scope>
    <source>
        <strain evidence="10 11">DSM 19082</strain>
    </source>
</reference>
<keyword evidence="4" id="KW-0560">Oxidoreductase</keyword>
<feature type="transmembrane region" description="Helical" evidence="8">
    <location>
        <begin position="12"/>
        <end position="33"/>
    </location>
</feature>
<dbReference type="InterPro" id="IPR006694">
    <property type="entry name" value="Fatty_acid_hydroxylase"/>
</dbReference>
<evidence type="ECO:0000256" key="1">
    <source>
        <dbReference type="ARBA" id="ARBA00004127"/>
    </source>
</evidence>
<dbReference type="PANTHER" id="PTHR21624:SF1">
    <property type="entry name" value="ALKYLGLYCEROL MONOOXYGENASE"/>
    <property type="match status" value="1"/>
</dbReference>
<dbReference type="RefSeq" id="WP_343052654.1">
    <property type="nucleotide sequence ID" value="NZ_BAABEF010000001.1"/>
</dbReference>
<feature type="region of interest" description="Disordered" evidence="7">
    <location>
        <begin position="278"/>
        <end position="308"/>
    </location>
</feature>
<evidence type="ECO:0000313" key="10">
    <source>
        <dbReference type="EMBL" id="NYD30782.1"/>
    </source>
</evidence>
<evidence type="ECO:0000259" key="9">
    <source>
        <dbReference type="Pfam" id="PF04116"/>
    </source>
</evidence>
<dbReference type="GO" id="GO:0005506">
    <property type="term" value="F:iron ion binding"/>
    <property type="evidence" value="ECO:0007669"/>
    <property type="project" value="InterPro"/>
</dbReference>
<protein>
    <submittedName>
        <fullName evidence="10">Sterol desaturase/sphingolipid hydroxylase (Fatty acid hydroxylase superfamily)</fullName>
    </submittedName>
</protein>
<keyword evidence="5" id="KW-0443">Lipid metabolism</keyword>
<keyword evidence="3 8" id="KW-1133">Transmembrane helix</keyword>
<dbReference type="GO" id="GO:0012505">
    <property type="term" value="C:endomembrane system"/>
    <property type="evidence" value="ECO:0007669"/>
    <property type="project" value="UniProtKB-SubCell"/>
</dbReference>